<reference evidence="1 2" key="1">
    <citation type="submission" date="2021-06" db="EMBL/GenBank/DDBJ databases">
        <authorList>
            <person name="Palmer J.M."/>
        </authorList>
    </citation>
    <scope>NUCLEOTIDE SEQUENCE [LARGE SCALE GENOMIC DNA]</scope>
    <source>
        <strain evidence="1 2">XC_2019</strain>
        <tissue evidence="1">Muscle</tissue>
    </source>
</reference>
<dbReference type="EMBL" id="JAHRIN010076790">
    <property type="protein sequence ID" value="MEQ2218334.1"/>
    <property type="molecule type" value="Genomic_DNA"/>
</dbReference>
<evidence type="ECO:0000313" key="1">
    <source>
        <dbReference type="EMBL" id="MEQ2218334.1"/>
    </source>
</evidence>
<name>A0ABV0SCS1_9TELE</name>
<protein>
    <submittedName>
        <fullName evidence="1">Uncharacterized protein</fullName>
    </submittedName>
</protein>
<organism evidence="1 2">
    <name type="scientific">Xenoophorus captivus</name>
    <dbReference type="NCBI Taxonomy" id="1517983"/>
    <lineage>
        <taxon>Eukaryota</taxon>
        <taxon>Metazoa</taxon>
        <taxon>Chordata</taxon>
        <taxon>Craniata</taxon>
        <taxon>Vertebrata</taxon>
        <taxon>Euteleostomi</taxon>
        <taxon>Actinopterygii</taxon>
        <taxon>Neopterygii</taxon>
        <taxon>Teleostei</taxon>
        <taxon>Neoteleostei</taxon>
        <taxon>Acanthomorphata</taxon>
        <taxon>Ovalentaria</taxon>
        <taxon>Atherinomorphae</taxon>
        <taxon>Cyprinodontiformes</taxon>
        <taxon>Goodeidae</taxon>
        <taxon>Xenoophorus</taxon>
    </lineage>
</organism>
<keyword evidence="2" id="KW-1185">Reference proteome</keyword>
<comment type="caution">
    <text evidence="1">The sequence shown here is derived from an EMBL/GenBank/DDBJ whole genome shotgun (WGS) entry which is preliminary data.</text>
</comment>
<dbReference type="Proteomes" id="UP001434883">
    <property type="component" value="Unassembled WGS sequence"/>
</dbReference>
<accession>A0ABV0SCS1</accession>
<gene>
    <name evidence="1" type="ORF">XENOCAPTIV_001753</name>
</gene>
<evidence type="ECO:0000313" key="2">
    <source>
        <dbReference type="Proteomes" id="UP001434883"/>
    </source>
</evidence>
<sequence length="250" mass="27456">MQDAVFHITMKFLCSRSSEPPPECRRCQRSAVYELCVPFCVFSDYMKGSLSSTCSLNSENPYATINDHPALCKHSESSYVEMKSPVHQEHVTHCCSAAIISTTSSSNIPIKNIYDMGTFGGTAHKRQQYKSRLSVPSPEPRCFPVTPRTRTTFQGIATSQATTTCCRFGPARPTATAPRCLAAPPAHCSEPPDWDAPSSPPTRNVYGFQIQVQENTLDSGSWNKPLCIYSSLCSGLCSVLTLLLFDILSP</sequence>
<proteinExistence type="predicted"/>